<dbReference type="OrthoDB" id="926116at2"/>
<dbReference type="RefSeq" id="WP_124878799.1">
    <property type="nucleotide sequence ID" value="NZ_RQJO01000015.1"/>
</dbReference>
<evidence type="ECO:0000313" key="4">
    <source>
        <dbReference type="Proteomes" id="UP000271925"/>
    </source>
</evidence>
<gene>
    <name evidence="3" type="ORF">EHT25_28215</name>
</gene>
<comment type="caution">
    <text evidence="3">The sequence shown here is derived from an EMBL/GenBank/DDBJ whole genome shotgun (WGS) entry which is preliminary data.</text>
</comment>
<dbReference type="AlphaFoldDB" id="A0A3P1BDA5"/>
<feature type="chain" id="PRO_5018068852" evidence="1">
    <location>
        <begin position="23"/>
        <end position="389"/>
    </location>
</feature>
<reference evidence="3 4" key="1">
    <citation type="submission" date="2018-11" db="EMBL/GenBank/DDBJ databases">
        <authorList>
            <person name="Zhou Z."/>
            <person name="Wang G."/>
        </authorList>
    </citation>
    <scope>NUCLEOTIDE SEQUENCE [LARGE SCALE GENOMIC DNA]</scope>
    <source>
        <strain evidence="3 4">KCTC52004</strain>
    </source>
</reference>
<sequence>MTMNRIGSVLSMVLLIVTGQQAVFAQKTASYRWEISAGGNTLQSSEVSSTGWLIRQQVTYFPLKHIGISAGAGWGKMENLTPLTTITDQKELLKLFYRQYNTTELNAVWAPIRGRRHTLRLTAGLAMWRLRAMNVDSVISSSPRWQQAEIVPDFVDSRRLIPQIGLGYQVNITPRWLLGVDARAYRVGARKTATTLGLTAAYRFHLNADSLGLTKLNWQDLKIGVRLGATYSAGNGQSNYGSYRARMIAGLWAELPISLTWSARGEISYAQRGYRIREYKRGNMRLLPAVSSQSFLDWTILFSHEIAYRWRLLMGPQLAIFLNGREELDGKPAPVRPRHFSGVVFGTSVQLSDRLQIDGRYQRDILSFSTNQGGGLHGFQLGMSYSLNY</sequence>
<dbReference type="SUPFAM" id="SSF56925">
    <property type="entry name" value="OMPA-like"/>
    <property type="match status" value="1"/>
</dbReference>
<dbReference type="Pfam" id="PF13568">
    <property type="entry name" value="OMP_b-brl_2"/>
    <property type="match status" value="1"/>
</dbReference>
<keyword evidence="1" id="KW-0732">Signal</keyword>
<proteinExistence type="predicted"/>
<dbReference type="InterPro" id="IPR025665">
    <property type="entry name" value="Beta-barrel_OMP_2"/>
</dbReference>
<keyword evidence="4" id="KW-1185">Reference proteome</keyword>
<dbReference type="Proteomes" id="UP000271925">
    <property type="component" value="Unassembled WGS sequence"/>
</dbReference>
<evidence type="ECO:0000259" key="2">
    <source>
        <dbReference type="Pfam" id="PF13568"/>
    </source>
</evidence>
<feature type="signal peptide" evidence="1">
    <location>
        <begin position="1"/>
        <end position="22"/>
    </location>
</feature>
<dbReference type="EMBL" id="RQJO01000015">
    <property type="protein sequence ID" value="RRA98875.1"/>
    <property type="molecule type" value="Genomic_DNA"/>
</dbReference>
<organism evidence="3 4">
    <name type="scientific">Larkinella rosea</name>
    <dbReference type="NCBI Taxonomy" id="2025312"/>
    <lineage>
        <taxon>Bacteria</taxon>
        <taxon>Pseudomonadati</taxon>
        <taxon>Bacteroidota</taxon>
        <taxon>Cytophagia</taxon>
        <taxon>Cytophagales</taxon>
        <taxon>Spirosomataceae</taxon>
        <taxon>Larkinella</taxon>
    </lineage>
</organism>
<evidence type="ECO:0000256" key="1">
    <source>
        <dbReference type="SAM" id="SignalP"/>
    </source>
</evidence>
<accession>A0A3P1BDA5</accession>
<dbReference type="SUPFAM" id="SSF56935">
    <property type="entry name" value="Porins"/>
    <property type="match status" value="1"/>
</dbReference>
<dbReference type="InterPro" id="IPR011250">
    <property type="entry name" value="OMP/PagP_B-barrel"/>
</dbReference>
<name>A0A3P1BDA5_9BACT</name>
<protein>
    <submittedName>
        <fullName evidence="3">PorT family protein</fullName>
    </submittedName>
</protein>
<feature type="domain" description="Outer membrane protein beta-barrel" evidence="2">
    <location>
        <begin position="220"/>
        <end position="329"/>
    </location>
</feature>
<evidence type="ECO:0000313" key="3">
    <source>
        <dbReference type="EMBL" id="RRA98875.1"/>
    </source>
</evidence>